<dbReference type="Pfam" id="PF00583">
    <property type="entry name" value="Acetyltransf_1"/>
    <property type="match status" value="1"/>
</dbReference>
<dbReference type="Gene3D" id="3.40.630.30">
    <property type="match status" value="1"/>
</dbReference>
<organism evidence="2 3">
    <name type="scientific">Acuticoccus mangrovi</name>
    <dbReference type="NCBI Taxonomy" id="2796142"/>
    <lineage>
        <taxon>Bacteria</taxon>
        <taxon>Pseudomonadati</taxon>
        <taxon>Pseudomonadota</taxon>
        <taxon>Alphaproteobacteria</taxon>
        <taxon>Hyphomicrobiales</taxon>
        <taxon>Amorphaceae</taxon>
        <taxon>Acuticoccus</taxon>
    </lineage>
</organism>
<dbReference type="InterPro" id="IPR000182">
    <property type="entry name" value="GNAT_dom"/>
</dbReference>
<dbReference type="EMBL" id="JAEKJA010000015">
    <property type="protein sequence ID" value="MBJ3777387.1"/>
    <property type="molecule type" value="Genomic_DNA"/>
</dbReference>
<sequence length="204" mass="22001">MTAGVTDRGEAPLAADMVIRRLSRGEQKLFVEHLKRLDAEARRSRFGRAIGDAGLVRYAGRQPEPGVVLVGAFVDGVLRGVGELHPAGENKAETAFSVEPAFQGRGIGRRLLQHLVTIAQNHGIHTLVMLCLAENGSMQRITRRLGGRLITQPGEVEGIIRTPFPTPFSLAREALSEGARYASAALDWWTDAATASQGSRLAGR</sequence>
<dbReference type="GO" id="GO:0016747">
    <property type="term" value="F:acyltransferase activity, transferring groups other than amino-acyl groups"/>
    <property type="evidence" value="ECO:0007669"/>
    <property type="project" value="InterPro"/>
</dbReference>
<dbReference type="AlphaFoldDB" id="A0A934MED6"/>
<evidence type="ECO:0000259" key="1">
    <source>
        <dbReference type="PROSITE" id="PS51186"/>
    </source>
</evidence>
<dbReference type="PROSITE" id="PS51186">
    <property type="entry name" value="GNAT"/>
    <property type="match status" value="1"/>
</dbReference>
<dbReference type="InterPro" id="IPR016181">
    <property type="entry name" value="Acyl_CoA_acyltransferase"/>
</dbReference>
<comment type="caution">
    <text evidence="2">The sequence shown here is derived from an EMBL/GenBank/DDBJ whole genome shotgun (WGS) entry which is preliminary data.</text>
</comment>
<gene>
    <name evidence="2" type="ORF">JCR33_16895</name>
</gene>
<reference evidence="2" key="1">
    <citation type="submission" date="2020-12" db="EMBL/GenBank/DDBJ databases">
        <title>Bacterial taxonomy.</title>
        <authorList>
            <person name="Pan X."/>
        </authorList>
    </citation>
    <scope>NUCLEOTIDE SEQUENCE</scope>
    <source>
        <strain evidence="2">B2012</strain>
    </source>
</reference>
<keyword evidence="3" id="KW-1185">Reference proteome</keyword>
<dbReference type="CDD" id="cd04301">
    <property type="entry name" value="NAT_SF"/>
    <property type="match status" value="1"/>
</dbReference>
<protein>
    <submittedName>
        <fullName evidence="2">GNAT family N-acetyltransferase</fullName>
    </submittedName>
</protein>
<evidence type="ECO:0000313" key="2">
    <source>
        <dbReference type="EMBL" id="MBJ3777387.1"/>
    </source>
</evidence>
<feature type="domain" description="N-acetyltransferase" evidence="1">
    <location>
        <begin position="17"/>
        <end position="173"/>
    </location>
</feature>
<dbReference type="Proteomes" id="UP000609531">
    <property type="component" value="Unassembled WGS sequence"/>
</dbReference>
<accession>A0A934MED6</accession>
<dbReference type="RefSeq" id="WP_198883294.1">
    <property type="nucleotide sequence ID" value="NZ_JAEKJA010000015.1"/>
</dbReference>
<dbReference type="SUPFAM" id="SSF55729">
    <property type="entry name" value="Acyl-CoA N-acyltransferases (Nat)"/>
    <property type="match status" value="1"/>
</dbReference>
<proteinExistence type="predicted"/>
<evidence type="ECO:0000313" key="3">
    <source>
        <dbReference type="Proteomes" id="UP000609531"/>
    </source>
</evidence>
<name>A0A934MED6_9HYPH</name>